<dbReference type="EMBL" id="HBFB01014407">
    <property type="protein sequence ID" value="CAD8677733.1"/>
    <property type="molecule type" value="Transcribed_RNA"/>
</dbReference>
<gene>
    <name evidence="2" type="ORF">CLEI1391_LOCUS8145</name>
</gene>
<evidence type="ECO:0000256" key="1">
    <source>
        <dbReference type="SAM" id="MobiDB-lite"/>
    </source>
</evidence>
<feature type="region of interest" description="Disordered" evidence="1">
    <location>
        <begin position="111"/>
        <end position="135"/>
    </location>
</feature>
<accession>A0A7S0WQ27</accession>
<reference evidence="2" key="1">
    <citation type="submission" date="2021-01" db="EMBL/GenBank/DDBJ databases">
        <authorList>
            <person name="Corre E."/>
            <person name="Pelletier E."/>
            <person name="Niang G."/>
            <person name="Scheremetjew M."/>
            <person name="Finn R."/>
            <person name="Kale V."/>
            <person name="Holt S."/>
            <person name="Cochrane G."/>
            <person name="Meng A."/>
            <person name="Brown T."/>
            <person name="Cohen L."/>
        </authorList>
    </citation>
    <scope>NUCLEOTIDE SEQUENCE</scope>
    <source>
        <strain evidence="2">SAG 11-49</strain>
    </source>
</reference>
<feature type="compositionally biased region" description="Basic residues" evidence="1">
    <location>
        <begin position="8"/>
        <end position="26"/>
    </location>
</feature>
<feature type="region of interest" description="Disordered" evidence="1">
    <location>
        <begin position="1"/>
        <end position="42"/>
    </location>
</feature>
<organism evidence="2">
    <name type="scientific">Chlamydomonas leiostraca</name>
    <dbReference type="NCBI Taxonomy" id="1034604"/>
    <lineage>
        <taxon>Eukaryota</taxon>
        <taxon>Viridiplantae</taxon>
        <taxon>Chlorophyta</taxon>
        <taxon>core chlorophytes</taxon>
        <taxon>Chlorophyceae</taxon>
        <taxon>CS clade</taxon>
        <taxon>Chlamydomonadales</taxon>
        <taxon>Chlamydomonadaceae</taxon>
        <taxon>Chlamydomonas</taxon>
    </lineage>
</organism>
<feature type="compositionally biased region" description="Low complexity" evidence="1">
    <location>
        <begin position="120"/>
        <end position="135"/>
    </location>
</feature>
<protein>
    <submittedName>
        <fullName evidence="2">Uncharacterized protein</fullName>
    </submittedName>
</protein>
<sequence>MQQGFAAKKAKAKAKRAARKLKKKELTKKSGDADMAEVQSGSEDAEIDNIDYTFHGRKGHAEKVDLKRQLKVRVKELKSKRSKLTKLPGHKSVKKEISGAIKELVQEQVTKLGKGKKGKAAAGTAPAAGAADMQE</sequence>
<name>A0A7S0WQ27_9CHLO</name>
<proteinExistence type="predicted"/>
<evidence type="ECO:0000313" key="2">
    <source>
        <dbReference type="EMBL" id="CAD8677733.1"/>
    </source>
</evidence>
<dbReference type="AlphaFoldDB" id="A0A7S0WQ27"/>